<evidence type="ECO:0000313" key="3">
    <source>
        <dbReference type="EMBL" id="PMP72940.1"/>
    </source>
</evidence>
<evidence type="ECO:0000313" key="4">
    <source>
        <dbReference type="Proteomes" id="UP000243376"/>
    </source>
</evidence>
<gene>
    <name evidence="3" type="ORF">C0184_16770</name>
</gene>
<evidence type="ECO:0000259" key="2">
    <source>
        <dbReference type="Pfam" id="PF13340"/>
    </source>
</evidence>
<evidence type="ECO:0000256" key="1">
    <source>
        <dbReference type="SAM" id="MobiDB-lite"/>
    </source>
</evidence>
<accession>A0A2J6WRF8</accession>
<feature type="region of interest" description="Disordered" evidence="1">
    <location>
        <begin position="74"/>
        <end position="97"/>
    </location>
</feature>
<dbReference type="EMBL" id="PNIQ01001126">
    <property type="protein sequence ID" value="PMP72940.1"/>
    <property type="molecule type" value="Genomic_DNA"/>
</dbReference>
<dbReference type="AlphaFoldDB" id="A0A2J6WRF8"/>
<proteinExistence type="predicted"/>
<feature type="domain" description="Insertion element IS402-like" evidence="2">
    <location>
        <begin position="3"/>
        <end position="72"/>
    </location>
</feature>
<name>A0A2J6WRF8_9CHLR</name>
<dbReference type="Pfam" id="PF13340">
    <property type="entry name" value="DUF4096"/>
    <property type="match status" value="1"/>
</dbReference>
<dbReference type="Proteomes" id="UP000243376">
    <property type="component" value="Unassembled WGS sequence"/>
</dbReference>
<feature type="region of interest" description="Disordered" evidence="1">
    <location>
        <begin position="14"/>
        <end position="33"/>
    </location>
</feature>
<sequence>MDLTDEQWAIIEPLTPEEERIPKPRRGQPRRLPRDVRNGILGILPSDAPWKDVPARYPPSQTYHWRFQRWVQIDGGHGGDPVSAGQGPERARGTGPRRMVHRWHLCGDKKGGLGVGTTTRGNGAKRIAMADGAGRPLSISITRARPHEVTLVETTLEASCASDLPRRLLGDRADDRDRLGRRLAERGIEMIAPLVLATETDRELVGGICAHSCNAGTKSRHCSCVFLAIFGNGKICSLKNRRVGFDSNYHFCCDDLAPRPPTTNLKRFGFSDFSGKCHHGLYA</sequence>
<comment type="caution">
    <text evidence="3">The sequence shown here is derived from an EMBL/GenBank/DDBJ whole genome shotgun (WGS) entry which is preliminary data.</text>
</comment>
<dbReference type="PANTHER" id="PTHR30007">
    <property type="entry name" value="PHP DOMAIN PROTEIN"/>
    <property type="match status" value="1"/>
</dbReference>
<organism evidence="3 4">
    <name type="scientific">Chloroflexus aggregans</name>
    <dbReference type="NCBI Taxonomy" id="152260"/>
    <lineage>
        <taxon>Bacteria</taxon>
        <taxon>Bacillati</taxon>
        <taxon>Chloroflexota</taxon>
        <taxon>Chloroflexia</taxon>
        <taxon>Chloroflexales</taxon>
        <taxon>Chloroflexineae</taxon>
        <taxon>Chloroflexaceae</taxon>
        <taxon>Chloroflexus</taxon>
    </lineage>
</organism>
<dbReference type="InterPro" id="IPR025161">
    <property type="entry name" value="IS402-like_dom"/>
</dbReference>
<reference evidence="3 4" key="1">
    <citation type="submission" date="2018-01" db="EMBL/GenBank/DDBJ databases">
        <title>Metagenomic assembled genomes from two thermal pools in the Uzon Caldera, Kamchatka, Russia.</title>
        <authorList>
            <person name="Wilkins L."/>
            <person name="Ettinger C."/>
        </authorList>
    </citation>
    <scope>NUCLEOTIDE SEQUENCE [LARGE SCALE GENOMIC DNA]</scope>
    <source>
        <strain evidence="3">ZAV-02</strain>
    </source>
</reference>
<protein>
    <recommendedName>
        <fullName evidence="2">Insertion element IS402-like domain-containing protein</fullName>
    </recommendedName>
</protein>